<dbReference type="SUPFAM" id="SSF48065">
    <property type="entry name" value="DBL homology domain (DH-domain)"/>
    <property type="match status" value="1"/>
</dbReference>
<proteinExistence type="predicted"/>
<feature type="compositionally biased region" description="Low complexity" evidence="3">
    <location>
        <begin position="217"/>
        <end position="229"/>
    </location>
</feature>
<dbReference type="InterPro" id="IPR001849">
    <property type="entry name" value="PH_domain"/>
</dbReference>
<feature type="domain" description="CNH" evidence="5">
    <location>
        <begin position="1367"/>
        <end position="1675"/>
    </location>
</feature>
<dbReference type="Pfam" id="PF23582">
    <property type="entry name" value="WHD_RGF3"/>
    <property type="match status" value="1"/>
</dbReference>
<feature type="compositionally biased region" description="Low complexity" evidence="3">
    <location>
        <begin position="484"/>
        <end position="495"/>
    </location>
</feature>
<dbReference type="PANTHER" id="PTHR46572:SF1">
    <property type="entry name" value="RHO1 GUANINE NUCLEOTIDE EXCHANGE FACTOR TUS1"/>
    <property type="match status" value="1"/>
</dbReference>
<accession>A0AAD5RG84</accession>
<feature type="compositionally biased region" description="Polar residues" evidence="3">
    <location>
        <begin position="35"/>
        <end position="56"/>
    </location>
</feature>
<reference evidence="6" key="1">
    <citation type="submission" date="2022-07" db="EMBL/GenBank/DDBJ databases">
        <title>Draft genome sequence of Zalerion maritima ATCC 34329, a (micro)plastics degrading marine fungus.</title>
        <authorList>
            <person name="Paco A."/>
            <person name="Goncalves M.F.M."/>
            <person name="Rocha-Santos T.A.P."/>
            <person name="Alves A."/>
        </authorList>
    </citation>
    <scope>NUCLEOTIDE SEQUENCE</scope>
    <source>
        <strain evidence="6">ATCC 34329</strain>
    </source>
</reference>
<dbReference type="SMART" id="SM00233">
    <property type="entry name" value="PH"/>
    <property type="match status" value="1"/>
</dbReference>
<protein>
    <submittedName>
        <fullName evidence="6">Protein VAC14-like protein</fullName>
    </submittedName>
</protein>
<feature type="region of interest" description="Disordered" evidence="3">
    <location>
        <begin position="204"/>
        <end position="435"/>
    </location>
</feature>
<dbReference type="InterPro" id="IPR035899">
    <property type="entry name" value="DBL_dom_sf"/>
</dbReference>
<feature type="domain" description="DH" evidence="4">
    <location>
        <begin position="908"/>
        <end position="1100"/>
    </location>
</feature>
<dbReference type="SMART" id="SM00325">
    <property type="entry name" value="RhoGEF"/>
    <property type="match status" value="1"/>
</dbReference>
<dbReference type="GO" id="GO:0005085">
    <property type="term" value="F:guanyl-nucleotide exchange factor activity"/>
    <property type="evidence" value="ECO:0007669"/>
    <property type="project" value="UniProtKB-KW"/>
</dbReference>
<feature type="compositionally biased region" description="Basic and acidic residues" evidence="3">
    <location>
        <begin position="584"/>
        <end position="609"/>
    </location>
</feature>
<feature type="compositionally biased region" description="Polar residues" evidence="3">
    <location>
        <begin position="293"/>
        <end position="304"/>
    </location>
</feature>
<dbReference type="SUPFAM" id="SSF50729">
    <property type="entry name" value="PH domain-like"/>
    <property type="match status" value="1"/>
</dbReference>
<dbReference type="InterPro" id="IPR000219">
    <property type="entry name" value="DH_dom"/>
</dbReference>
<dbReference type="Gene3D" id="2.30.29.30">
    <property type="entry name" value="Pleckstrin-homology domain (PH domain)/Phosphotyrosine-binding domain (PTB)"/>
    <property type="match status" value="1"/>
</dbReference>
<keyword evidence="1" id="KW-0597">Phosphoprotein</keyword>
<dbReference type="PANTHER" id="PTHR46572">
    <property type="entry name" value="RHO1 GDP-GTP EXCHANGE PROTEIN 1-RELATED"/>
    <property type="match status" value="1"/>
</dbReference>
<dbReference type="CDD" id="cd00160">
    <property type="entry name" value="RhoGEF"/>
    <property type="match status" value="1"/>
</dbReference>
<feature type="region of interest" description="Disordered" evidence="3">
    <location>
        <begin position="140"/>
        <end position="191"/>
    </location>
</feature>
<dbReference type="InterPro" id="IPR041675">
    <property type="entry name" value="PH_5"/>
</dbReference>
<feature type="compositionally biased region" description="Polar residues" evidence="3">
    <location>
        <begin position="176"/>
        <end position="188"/>
    </location>
</feature>
<dbReference type="Proteomes" id="UP001201980">
    <property type="component" value="Unassembled WGS sequence"/>
</dbReference>
<feature type="compositionally biased region" description="Low complexity" evidence="3">
    <location>
        <begin position="140"/>
        <end position="162"/>
    </location>
</feature>
<evidence type="ECO:0000256" key="3">
    <source>
        <dbReference type="SAM" id="MobiDB-lite"/>
    </source>
</evidence>
<comment type="caution">
    <text evidence="6">The sequence shown here is derived from an EMBL/GenBank/DDBJ whole genome shotgun (WGS) entry which is preliminary data.</text>
</comment>
<keyword evidence="7" id="KW-1185">Reference proteome</keyword>
<dbReference type="InterPro" id="IPR001180">
    <property type="entry name" value="CNH_dom"/>
</dbReference>
<feature type="region of interest" description="Disordered" evidence="3">
    <location>
        <begin position="1673"/>
        <end position="1698"/>
    </location>
</feature>
<feature type="compositionally biased region" description="Low complexity" evidence="3">
    <location>
        <begin position="249"/>
        <end position="269"/>
    </location>
</feature>
<evidence type="ECO:0000256" key="2">
    <source>
        <dbReference type="ARBA" id="ARBA00022658"/>
    </source>
</evidence>
<dbReference type="PROSITE" id="PS50219">
    <property type="entry name" value="CNH"/>
    <property type="match status" value="1"/>
</dbReference>
<dbReference type="Pfam" id="PF15405">
    <property type="entry name" value="PH_5"/>
    <property type="match status" value="1"/>
</dbReference>
<gene>
    <name evidence="6" type="ORF">MKZ38_009430</name>
</gene>
<feature type="compositionally biased region" description="Polar residues" evidence="3">
    <location>
        <begin position="270"/>
        <end position="285"/>
    </location>
</feature>
<feature type="region of interest" description="Disordered" evidence="3">
    <location>
        <begin position="1203"/>
        <end position="1253"/>
    </location>
</feature>
<dbReference type="InterPro" id="IPR011993">
    <property type="entry name" value="PH-like_dom_sf"/>
</dbReference>
<feature type="compositionally biased region" description="Polar residues" evidence="3">
    <location>
        <begin position="329"/>
        <end position="347"/>
    </location>
</feature>
<evidence type="ECO:0000313" key="7">
    <source>
        <dbReference type="Proteomes" id="UP001201980"/>
    </source>
</evidence>
<feature type="compositionally biased region" description="Basic and acidic residues" evidence="3">
    <location>
        <begin position="1"/>
        <end position="10"/>
    </location>
</feature>
<organism evidence="6 7">
    <name type="scientific">Zalerion maritima</name>
    <dbReference type="NCBI Taxonomy" id="339359"/>
    <lineage>
        <taxon>Eukaryota</taxon>
        <taxon>Fungi</taxon>
        <taxon>Dikarya</taxon>
        <taxon>Ascomycota</taxon>
        <taxon>Pezizomycotina</taxon>
        <taxon>Sordariomycetes</taxon>
        <taxon>Lulworthiomycetidae</taxon>
        <taxon>Lulworthiales</taxon>
        <taxon>Lulworthiaceae</taxon>
        <taxon>Zalerion</taxon>
    </lineage>
</organism>
<dbReference type="InterPro" id="IPR052233">
    <property type="entry name" value="Rho-type_GEFs"/>
</dbReference>
<feature type="compositionally biased region" description="Polar residues" evidence="3">
    <location>
        <begin position="411"/>
        <end position="435"/>
    </location>
</feature>
<dbReference type="Gene3D" id="1.20.900.10">
    <property type="entry name" value="Dbl homology (DH) domain"/>
    <property type="match status" value="1"/>
</dbReference>
<feature type="compositionally biased region" description="Polar residues" evidence="3">
    <location>
        <begin position="631"/>
        <end position="641"/>
    </location>
</feature>
<feature type="compositionally biased region" description="Polar residues" evidence="3">
    <location>
        <begin position="71"/>
        <end position="109"/>
    </location>
</feature>
<dbReference type="EMBL" id="JAKWBI020000734">
    <property type="protein sequence ID" value="KAJ2892735.1"/>
    <property type="molecule type" value="Genomic_DNA"/>
</dbReference>
<dbReference type="SMART" id="SM00036">
    <property type="entry name" value="CNH"/>
    <property type="match status" value="1"/>
</dbReference>
<feature type="compositionally biased region" description="Polar residues" evidence="3">
    <location>
        <begin position="648"/>
        <end position="685"/>
    </location>
</feature>
<sequence length="1735" mass="191908">MSFRGDDARRYGAVPPVQYPVTSQGQDQYPAYPQRRNSFNTGDDSAFFDQNASRPQPGTGGDELFLGNTGGNSQSPSRQQSYNSGAAVSGYQHQYQTHTPPTPSTYNPQAFARTQSTALPYHPQPSVQSAALNRYPTTTAATSAYSHQQHQQHQQPQPQPQQNSTNYTPAPYNPALYSSTSPTVPSRQPTYHGYTGYGGSYASPTSAQSPASFYNTQSSFGSASQQSGAPTPTSQQGFDHGLPSPQYANNNSTPTSTTGPSGYDGYSTYQSNYHRGSSYTSNGSSPAPAYGGATTNAPYPTVSQMPVGPNYQSPDLGGYSGRGSRSNSQTSPLPSPSGGSQIPQRHPTNAPLPSRPMADLPEEVTWSPDGADVDDLMNEIEGQLGRGSSQRQRPAPINGNLSDDDIDQLRRYNSTATTANQTDQFSVNRLNSNASTINRNAAQYPYEGNEYESDPEGAFGAAAMAAAEQEDRRFSGGSGTYNYPGQPAAPAPLGAQRRDEDDSDNVPFDLGLFGGGYAGTMSYGNDVGSPPQTGVSQPEVRLSTPQQQQFEYSRHDNSYKPFTEAGVDYEGTGGLQAPSSQPKTYEEEGEHTSIHSKQSESDSPSKEEYPDMFFHPGISNRPLPAIPPPGSDSSSMLSVQVPSRGHSHSLSADSRPSYQSDGQGGYYSNSNVERSISMSSHSNTPPVHAPARSQTDAALQRSRLRGQVSQSTTPLQEGYDTGTPTSLSYDTITLPRGRRKLNPSKLTTADFNRCWEPWALSCISRWTREMAEGENDLKKRTIEECLVKLFTHKVSTMNIADAELLGRQVVELMFEEGILIPEEEWVKWGPGEISGVLWQLTGSGCYSPRVHENEMPGRCYSYHCTRTVKKADLEGLQLSQSSAQAPDWPTFYKLTKEDIDSKPSKEVQRQFVLHEIVTSEEEYVTQLDVLRILYRDQLRQWQPPLISPGKIDKFVAAVFGRVDGIQQCNRENLLAQLKYRQKEQGPWILGYSDLFREWIRKAKDIYIDYSYAYPYAVFMVKKEQARNVLFNKFLQDMQSNPLSKRLDYSTYLKNPITRLQRYTLLLGTVLHKMKEASEERSNLEIAIGEIKAVTLECDAKVAEMQKKVDMMELDSSLVLRPGFHAVLNLDHLGRELIHQGELQRVGSKGVRWLDAYGLLLDHYFILAKKIEAKDGKTGKKYDVSKEPIPMPLLFLESVKDDPISKQKGLPTPLTRTAAGGASDTRLNKLSSNGDRPILDHAATSSSMSSMSRLNTSDSASDAKILYPFKIKHLGHETYTLFAKDASLRESWCNKIIEAKTRHAKALYAQNAEPFSLRVIADTAFQYDTASAIGKPTTVSVSGTPLDRAIREMEKIYGPGRGPGAVCRAQVNCATGFMAFTKPLIAVGTDYGVYISEATNPRGWTRTCQATKVTQIAILEEFSVCLLIANRELTSYPLDVIAPVSNFPAPLHDNPRRAPHRLAKDVSFFATARMKDRMLIFYKRKESMHNTFNVLEPVFQRSTQQKRSLFSSRRGGAGNTETFRDFDQFYLPTECYSLNLFQSYIAVATAKGFELLTLDKKQPMSIPDLRQPSIANIASRVRDQRPLGMFKLNGQEFLLAYEDCAVYVDKHGDVSRTLIMEYSGKQKKAKAATMYGQYLVLFNEDYVEVRNAENGRLRQIIAGRDVRALDYGVRGPTGMSGAPQDTSPNHYGSHHQPSNWIDPAYSKGTVKIAMSHPEISGTQIVFELVLNEGHSE</sequence>
<feature type="region of interest" description="Disordered" evidence="3">
    <location>
        <begin position="1"/>
        <end position="109"/>
    </location>
</feature>
<evidence type="ECO:0000256" key="1">
    <source>
        <dbReference type="ARBA" id="ARBA00022553"/>
    </source>
</evidence>
<dbReference type="Pfam" id="PF00621">
    <property type="entry name" value="RhoGEF"/>
    <property type="match status" value="1"/>
</dbReference>
<keyword evidence="2" id="KW-0344">Guanine-nucleotide releasing factor</keyword>
<dbReference type="PROSITE" id="PS50010">
    <property type="entry name" value="DH_2"/>
    <property type="match status" value="1"/>
</dbReference>
<name>A0AAD5RG84_9PEZI</name>
<dbReference type="Pfam" id="PF00780">
    <property type="entry name" value="CNH"/>
    <property type="match status" value="1"/>
</dbReference>
<evidence type="ECO:0000313" key="6">
    <source>
        <dbReference type="EMBL" id="KAJ2892735.1"/>
    </source>
</evidence>
<feature type="region of interest" description="Disordered" evidence="3">
    <location>
        <begin position="463"/>
        <end position="730"/>
    </location>
</feature>
<evidence type="ECO:0000259" key="5">
    <source>
        <dbReference type="PROSITE" id="PS50219"/>
    </source>
</evidence>
<dbReference type="InterPro" id="IPR057283">
    <property type="entry name" value="RGF3_WH"/>
</dbReference>
<feature type="compositionally biased region" description="Polar residues" evidence="3">
    <location>
        <begin position="1682"/>
        <end position="1698"/>
    </location>
</feature>
<evidence type="ECO:0000259" key="4">
    <source>
        <dbReference type="PROSITE" id="PS50010"/>
    </source>
</evidence>